<proteinExistence type="predicted"/>
<feature type="region of interest" description="Disordered" evidence="1">
    <location>
        <begin position="46"/>
        <end position="66"/>
    </location>
</feature>
<dbReference type="EMBL" id="JAINUG010000056">
    <property type="protein sequence ID" value="KAJ8403798.1"/>
    <property type="molecule type" value="Genomic_DNA"/>
</dbReference>
<comment type="caution">
    <text evidence="2">The sequence shown here is derived from an EMBL/GenBank/DDBJ whole genome shotgun (WGS) entry which is preliminary data.</text>
</comment>
<evidence type="ECO:0000313" key="3">
    <source>
        <dbReference type="Proteomes" id="UP001221898"/>
    </source>
</evidence>
<protein>
    <submittedName>
        <fullName evidence="2">Uncharacterized protein</fullName>
    </submittedName>
</protein>
<organism evidence="2 3">
    <name type="scientific">Aldrovandia affinis</name>
    <dbReference type="NCBI Taxonomy" id="143900"/>
    <lineage>
        <taxon>Eukaryota</taxon>
        <taxon>Metazoa</taxon>
        <taxon>Chordata</taxon>
        <taxon>Craniata</taxon>
        <taxon>Vertebrata</taxon>
        <taxon>Euteleostomi</taxon>
        <taxon>Actinopterygii</taxon>
        <taxon>Neopterygii</taxon>
        <taxon>Teleostei</taxon>
        <taxon>Notacanthiformes</taxon>
        <taxon>Halosauridae</taxon>
        <taxon>Aldrovandia</taxon>
    </lineage>
</organism>
<sequence>MKPHTAPAKQRRSCLQCPPDLRMQQVTEGWLPGCRLLLITAVIRQRAGAPEGSETSSTPHSSGSPF</sequence>
<keyword evidence="3" id="KW-1185">Reference proteome</keyword>
<evidence type="ECO:0000313" key="2">
    <source>
        <dbReference type="EMBL" id="KAJ8403798.1"/>
    </source>
</evidence>
<dbReference type="AlphaFoldDB" id="A0AAD7WP30"/>
<dbReference type="Proteomes" id="UP001221898">
    <property type="component" value="Unassembled WGS sequence"/>
</dbReference>
<evidence type="ECO:0000256" key="1">
    <source>
        <dbReference type="SAM" id="MobiDB-lite"/>
    </source>
</evidence>
<accession>A0AAD7WP30</accession>
<reference evidence="2" key="1">
    <citation type="journal article" date="2023" name="Science">
        <title>Genome structures resolve the early diversification of teleost fishes.</title>
        <authorList>
            <person name="Parey E."/>
            <person name="Louis A."/>
            <person name="Montfort J."/>
            <person name="Bouchez O."/>
            <person name="Roques C."/>
            <person name="Iampietro C."/>
            <person name="Lluch J."/>
            <person name="Castinel A."/>
            <person name="Donnadieu C."/>
            <person name="Desvignes T."/>
            <person name="Floi Bucao C."/>
            <person name="Jouanno E."/>
            <person name="Wen M."/>
            <person name="Mejri S."/>
            <person name="Dirks R."/>
            <person name="Jansen H."/>
            <person name="Henkel C."/>
            <person name="Chen W.J."/>
            <person name="Zahm M."/>
            <person name="Cabau C."/>
            <person name="Klopp C."/>
            <person name="Thompson A.W."/>
            <person name="Robinson-Rechavi M."/>
            <person name="Braasch I."/>
            <person name="Lecointre G."/>
            <person name="Bobe J."/>
            <person name="Postlethwait J.H."/>
            <person name="Berthelot C."/>
            <person name="Roest Crollius H."/>
            <person name="Guiguen Y."/>
        </authorList>
    </citation>
    <scope>NUCLEOTIDE SEQUENCE</scope>
    <source>
        <strain evidence="2">NC1722</strain>
    </source>
</reference>
<gene>
    <name evidence="2" type="ORF">AAFF_G00346660</name>
</gene>
<feature type="compositionally biased region" description="Low complexity" evidence="1">
    <location>
        <begin position="50"/>
        <end position="66"/>
    </location>
</feature>
<name>A0AAD7WP30_9TELE</name>